<organism evidence="1 2">
    <name type="scientific">Candidatus Sulfobium mesophilum</name>
    <dbReference type="NCBI Taxonomy" id="2016548"/>
    <lineage>
        <taxon>Bacteria</taxon>
        <taxon>Pseudomonadati</taxon>
        <taxon>Nitrospirota</taxon>
        <taxon>Nitrospiria</taxon>
        <taxon>Nitrospirales</taxon>
        <taxon>Nitrospiraceae</taxon>
        <taxon>Candidatus Sulfobium</taxon>
    </lineage>
</organism>
<sequence length="104" mass="11936">MDAGGIERVRNEGYLPKKEFQAWLAMGLARLSFVGKNWVEAEERFDTVVRLYPDSGVAAYSVYWRGVSRYKRTHNPADLSAVTGEFRLKYQESIWAKKASVWGD</sequence>
<dbReference type="Proteomes" id="UP000245125">
    <property type="component" value="Unassembled WGS sequence"/>
</dbReference>
<proteinExistence type="predicted"/>
<evidence type="ECO:0000313" key="2">
    <source>
        <dbReference type="Proteomes" id="UP000245125"/>
    </source>
</evidence>
<dbReference type="EMBL" id="OUUY01000104">
    <property type="protein sequence ID" value="SPQ01468.1"/>
    <property type="molecule type" value="Genomic_DNA"/>
</dbReference>
<dbReference type="OrthoDB" id="9811036at2"/>
<dbReference type="Gene3D" id="1.25.40.10">
    <property type="entry name" value="Tetratricopeptide repeat domain"/>
    <property type="match status" value="1"/>
</dbReference>
<dbReference type="AlphaFoldDB" id="A0A2U3QJ96"/>
<reference evidence="2" key="1">
    <citation type="submission" date="2018-03" db="EMBL/GenBank/DDBJ databases">
        <authorList>
            <person name="Zecchin S."/>
        </authorList>
    </citation>
    <scope>NUCLEOTIDE SEQUENCE [LARGE SCALE GENOMIC DNA]</scope>
</reference>
<evidence type="ECO:0008006" key="3">
    <source>
        <dbReference type="Google" id="ProtNLM"/>
    </source>
</evidence>
<evidence type="ECO:0000313" key="1">
    <source>
        <dbReference type="EMBL" id="SPQ01468.1"/>
    </source>
</evidence>
<dbReference type="InterPro" id="IPR011990">
    <property type="entry name" value="TPR-like_helical_dom_sf"/>
</dbReference>
<name>A0A2U3QJ96_9BACT</name>
<accession>A0A2U3QJ96</accession>
<gene>
    <name evidence="1" type="ORF">NBG4_560008</name>
</gene>
<protein>
    <recommendedName>
        <fullName evidence="3">Tetratricopeptide repeat protein</fullName>
    </recommendedName>
</protein>
<keyword evidence="2" id="KW-1185">Reference proteome</keyword>